<evidence type="ECO:0000313" key="2">
    <source>
        <dbReference type="Proteomes" id="UP000886741"/>
    </source>
</evidence>
<protein>
    <recommendedName>
        <fullName evidence="3">Portal protein</fullName>
    </recommendedName>
</protein>
<dbReference type="InterPro" id="IPR032427">
    <property type="entry name" value="P22_portal"/>
</dbReference>
<gene>
    <name evidence="1" type="ORF">IAA83_00335</name>
</gene>
<reference evidence="1" key="1">
    <citation type="submission" date="2020-10" db="EMBL/GenBank/DDBJ databases">
        <authorList>
            <person name="Gilroy R."/>
        </authorList>
    </citation>
    <scope>NUCLEOTIDE SEQUENCE</scope>
    <source>
        <strain evidence="1">ChiBcec16-1751</strain>
    </source>
</reference>
<reference evidence="1" key="2">
    <citation type="journal article" date="2021" name="PeerJ">
        <title>Extensive microbial diversity within the chicken gut microbiome revealed by metagenomics and culture.</title>
        <authorList>
            <person name="Gilroy R."/>
            <person name="Ravi A."/>
            <person name="Getino M."/>
            <person name="Pursley I."/>
            <person name="Horton D.L."/>
            <person name="Alikhan N.F."/>
            <person name="Baker D."/>
            <person name="Gharbi K."/>
            <person name="Hall N."/>
            <person name="Watson M."/>
            <person name="Adriaenssens E.M."/>
            <person name="Foster-Nyarko E."/>
            <person name="Jarju S."/>
            <person name="Secka A."/>
            <person name="Antonio M."/>
            <person name="Oren A."/>
            <person name="Chaudhuri R.R."/>
            <person name="La Ragione R."/>
            <person name="Hildebrand F."/>
            <person name="Pallen M.J."/>
        </authorList>
    </citation>
    <scope>NUCLEOTIDE SEQUENCE</scope>
    <source>
        <strain evidence="1">ChiBcec16-1751</strain>
    </source>
</reference>
<proteinExistence type="predicted"/>
<dbReference type="Proteomes" id="UP000886741">
    <property type="component" value="Unassembled WGS sequence"/>
</dbReference>
<dbReference type="AlphaFoldDB" id="A0A9D1JS39"/>
<name>A0A9D1JS39_9FIRM</name>
<evidence type="ECO:0000313" key="1">
    <source>
        <dbReference type="EMBL" id="HIS63801.1"/>
    </source>
</evidence>
<accession>A0A9D1JS39</accession>
<comment type="caution">
    <text evidence="1">The sequence shown here is derived from an EMBL/GenBank/DDBJ whole genome shotgun (WGS) entry which is preliminary data.</text>
</comment>
<dbReference type="Pfam" id="PF16510">
    <property type="entry name" value="P22_portal"/>
    <property type="match status" value="1"/>
</dbReference>
<dbReference type="EMBL" id="DVJJ01000009">
    <property type="protein sequence ID" value="HIS63801.1"/>
    <property type="molecule type" value="Genomic_DNA"/>
</dbReference>
<sequence>MSKLPTVSHVACCYERGLQFNTELGLYDTVTKNENFFIGKQWEGVESNGLPTPVFNFLKRVVLFQVATVTSDNIAMQASPLASTSRLDLWDIDQMADILNKQFSAIFERNQLVGLLREYMRNAAVDGDGCLYTWFDPTIENGQNVKGEIVTEVVENTRVHFGNPNSRDVQSQPYILLCRRMMVDEAQQLAKDSGSPDWEAIGPDHEDFHSPHDAMTDDKVTVLTYLYRDRNTGTIWKYLCTQSVEMAKATDTGLTLYPIVWLNWDYVQDCYHGQAMITGLIPNQIFINKLFAMSMISLMTTAYPKIVYDKTRIASWDSRVGAAIGVNGGDMNAVAKIIDPAQISPQIAQFIQLAVDYTQSFLGASDVAMGNVNPTNTSAIVALQRASNIPMEITKQNLYKSIESLGRIYMDHMRNYYGIRHVQVNMNLKPEDMPLGISLPEQQFNRAFDFSQLAQAPVSIQLDVGASAYWSEIATQQTLDNLLVQDKIDLVDYLERIPNGYITKKQELIEKLRGASAATPVLDTNQPMPIPEGGGYGALQRAIKETGVVE</sequence>
<evidence type="ECO:0008006" key="3">
    <source>
        <dbReference type="Google" id="ProtNLM"/>
    </source>
</evidence>
<organism evidence="1 2">
    <name type="scientific">Candidatus Avoscillospira avistercoris</name>
    <dbReference type="NCBI Taxonomy" id="2840707"/>
    <lineage>
        <taxon>Bacteria</taxon>
        <taxon>Bacillati</taxon>
        <taxon>Bacillota</taxon>
        <taxon>Clostridia</taxon>
        <taxon>Eubacteriales</taxon>
        <taxon>Oscillospiraceae</taxon>
        <taxon>Oscillospiraceae incertae sedis</taxon>
        <taxon>Candidatus Avoscillospira</taxon>
    </lineage>
</organism>